<accession>A0AAV4QCY4</accession>
<keyword evidence="2" id="KW-1185">Reference proteome</keyword>
<reference evidence="1 2" key="1">
    <citation type="submission" date="2021-06" db="EMBL/GenBank/DDBJ databases">
        <title>Caerostris darwini draft genome.</title>
        <authorList>
            <person name="Kono N."/>
            <person name="Arakawa K."/>
        </authorList>
    </citation>
    <scope>NUCLEOTIDE SEQUENCE [LARGE SCALE GENOMIC DNA]</scope>
</reference>
<dbReference type="Proteomes" id="UP001054837">
    <property type="component" value="Unassembled WGS sequence"/>
</dbReference>
<evidence type="ECO:0000313" key="1">
    <source>
        <dbReference type="EMBL" id="GIY05966.1"/>
    </source>
</evidence>
<proteinExistence type="predicted"/>
<dbReference type="EMBL" id="BPLQ01004155">
    <property type="protein sequence ID" value="GIY05966.1"/>
    <property type="molecule type" value="Genomic_DNA"/>
</dbReference>
<gene>
    <name evidence="1" type="primary">X975_03057</name>
    <name evidence="1" type="ORF">CDAR_297091</name>
</gene>
<name>A0AAV4QCY4_9ARAC</name>
<dbReference type="AlphaFoldDB" id="A0AAV4QCY4"/>
<protein>
    <submittedName>
        <fullName evidence="1">Zinc finger protein 335</fullName>
    </submittedName>
</protein>
<comment type="caution">
    <text evidence="1">The sequence shown here is derived from an EMBL/GenBank/DDBJ whole genome shotgun (WGS) entry which is preliminary data.</text>
</comment>
<organism evidence="1 2">
    <name type="scientific">Caerostris darwini</name>
    <dbReference type="NCBI Taxonomy" id="1538125"/>
    <lineage>
        <taxon>Eukaryota</taxon>
        <taxon>Metazoa</taxon>
        <taxon>Ecdysozoa</taxon>
        <taxon>Arthropoda</taxon>
        <taxon>Chelicerata</taxon>
        <taxon>Arachnida</taxon>
        <taxon>Araneae</taxon>
        <taxon>Araneomorphae</taxon>
        <taxon>Entelegynae</taxon>
        <taxon>Araneoidea</taxon>
        <taxon>Araneidae</taxon>
        <taxon>Caerostris</taxon>
    </lineage>
</organism>
<sequence length="139" mass="15093">MPQNPPTAGSFIMQPFLLAQPECDGVTRNGTFVPSLVYLPVCQKVSQPMTVAFTLTPARRGTTLVVQFACETQVPRITAIRGINQTRTGVPPSPTGKVIFVATSGSSLSLSLKREDRRNISKRKKINIHSEPGFVQVLA</sequence>
<evidence type="ECO:0000313" key="2">
    <source>
        <dbReference type="Proteomes" id="UP001054837"/>
    </source>
</evidence>